<dbReference type="Gene3D" id="3.40.50.980">
    <property type="match status" value="1"/>
</dbReference>
<dbReference type="EMBL" id="AHJE01000386">
    <property type="protein sequence ID" value="EHP37438.1"/>
    <property type="molecule type" value="Genomic_DNA"/>
</dbReference>
<dbReference type="SUPFAM" id="SSF56801">
    <property type="entry name" value="Acetyl-CoA synthetase-like"/>
    <property type="match status" value="1"/>
</dbReference>
<dbReference type="AlphaFoldDB" id="H1SJ65"/>
<protein>
    <submittedName>
        <fullName evidence="2">Long-chain-fatty-acid--CoA ligase</fullName>
    </submittedName>
</protein>
<evidence type="ECO:0000259" key="1">
    <source>
        <dbReference type="Pfam" id="PF00501"/>
    </source>
</evidence>
<proteinExistence type="predicted"/>
<reference evidence="2 3" key="1">
    <citation type="journal article" date="2012" name="J. Bacteriol.">
        <title>De Novo Genome Project of Cupriavidus basilensis OR16.</title>
        <authorList>
            <person name="Cserhati M."/>
            <person name="Kriszt B."/>
            <person name="Szoboszlay S."/>
            <person name="Toth A."/>
            <person name="Szabo I."/>
            <person name="Tancsics A."/>
            <person name="Nagy I."/>
            <person name="Horvath B."/>
            <person name="Nagy I."/>
            <person name="Kukolya J."/>
        </authorList>
    </citation>
    <scope>NUCLEOTIDE SEQUENCE [LARGE SCALE GENOMIC DNA]</scope>
    <source>
        <strain evidence="2 3">OR16</strain>
    </source>
</reference>
<dbReference type="PANTHER" id="PTHR24096">
    <property type="entry name" value="LONG-CHAIN-FATTY-ACID--COA LIGASE"/>
    <property type="match status" value="1"/>
</dbReference>
<evidence type="ECO:0000313" key="3">
    <source>
        <dbReference type="Proteomes" id="UP000005808"/>
    </source>
</evidence>
<comment type="caution">
    <text evidence="2">The sequence shown here is derived from an EMBL/GenBank/DDBJ whole genome shotgun (WGS) entry which is preliminary data.</text>
</comment>
<dbReference type="Proteomes" id="UP000005808">
    <property type="component" value="Unassembled WGS sequence"/>
</dbReference>
<feature type="domain" description="AMP-dependent synthetase/ligase" evidence="1">
    <location>
        <begin position="6"/>
        <end position="143"/>
    </location>
</feature>
<name>H1SJ65_9BURK</name>
<accession>H1SJ65</accession>
<dbReference type="Pfam" id="PF00501">
    <property type="entry name" value="AMP-binding"/>
    <property type="match status" value="1"/>
</dbReference>
<dbReference type="GO" id="GO:0016405">
    <property type="term" value="F:CoA-ligase activity"/>
    <property type="evidence" value="ECO:0007669"/>
    <property type="project" value="TreeGrafter"/>
</dbReference>
<organism evidence="2 3">
    <name type="scientific">Cupriavidus basilensis OR16</name>
    <dbReference type="NCBI Taxonomy" id="1127483"/>
    <lineage>
        <taxon>Bacteria</taxon>
        <taxon>Pseudomonadati</taxon>
        <taxon>Pseudomonadota</taxon>
        <taxon>Betaproteobacteria</taxon>
        <taxon>Burkholderiales</taxon>
        <taxon>Burkholderiaceae</taxon>
        <taxon>Cupriavidus</taxon>
    </lineage>
</organism>
<keyword evidence="2" id="KW-0436">Ligase</keyword>
<evidence type="ECO:0000313" key="2">
    <source>
        <dbReference type="EMBL" id="EHP37438.1"/>
    </source>
</evidence>
<dbReference type="InterPro" id="IPR000873">
    <property type="entry name" value="AMP-dep_synth/lig_dom"/>
</dbReference>
<sequence>MDSGEVRRILAGLHDLQCKEGDTIAAMLRNSPEYVALVLACRQAGLYLASINWHFKALEANHILTDSGARALVVDADLLEQVREGIPAGVSVILVSRGAAPPSIASPGPQAHHWANFGAGLPAMPPRAGASHGAIAYTSGTTG</sequence>
<feature type="non-terminal residue" evidence="2">
    <location>
        <position position="143"/>
    </location>
</feature>
<dbReference type="PANTHER" id="PTHR24096:SF267">
    <property type="entry name" value="MALONATE--COA LIGASE ACSF3, MITOCHONDRIAL"/>
    <property type="match status" value="1"/>
</dbReference>
<gene>
    <name evidence="2" type="ORF">OR16_42804</name>
</gene>